<evidence type="ECO:0000313" key="2">
    <source>
        <dbReference type="EMBL" id="ONK76386.1"/>
    </source>
</evidence>
<dbReference type="Gramene" id="ONK76386">
    <property type="protein sequence ID" value="ONK76386"/>
    <property type="gene ID" value="A4U43_C03F27140"/>
</dbReference>
<feature type="region of interest" description="Disordered" evidence="1">
    <location>
        <begin position="1"/>
        <end position="34"/>
    </location>
</feature>
<gene>
    <name evidence="2" type="ORF">A4U43_C03F27140</name>
</gene>
<dbReference type="Proteomes" id="UP000243459">
    <property type="component" value="Chromosome 3"/>
</dbReference>
<feature type="region of interest" description="Disordered" evidence="1">
    <location>
        <begin position="80"/>
        <end position="105"/>
    </location>
</feature>
<accession>A0A5P1FDA4</accession>
<keyword evidence="3" id="KW-1185">Reference proteome</keyword>
<organism evidence="2 3">
    <name type="scientific">Asparagus officinalis</name>
    <name type="common">Garden asparagus</name>
    <dbReference type="NCBI Taxonomy" id="4686"/>
    <lineage>
        <taxon>Eukaryota</taxon>
        <taxon>Viridiplantae</taxon>
        <taxon>Streptophyta</taxon>
        <taxon>Embryophyta</taxon>
        <taxon>Tracheophyta</taxon>
        <taxon>Spermatophyta</taxon>
        <taxon>Magnoliopsida</taxon>
        <taxon>Liliopsida</taxon>
        <taxon>Asparagales</taxon>
        <taxon>Asparagaceae</taxon>
        <taxon>Asparagoideae</taxon>
        <taxon>Asparagus</taxon>
    </lineage>
</organism>
<protein>
    <submittedName>
        <fullName evidence="2">Uncharacterized protein</fullName>
    </submittedName>
</protein>
<proteinExistence type="predicted"/>
<dbReference type="EMBL" id="CM007383">
    <property type="protein sequence ID" value="ONK76386.1"/>
    <property type="molecule type" value="Genomic_DNA"/>
</dbReference>
<evidence type="ECO:0000313" key="3">
    <source>
        <dbReference type="Proteomes" id="UP000243459"/>
    </source>
</evidence>
<sequence length="122" mass="13892">MDEQIHSPTLLPFKSSSLQMQTSNQTLSLTPKWSPRVRDGARSNLFDSMELDAVIRQLNGALRATRNDKVTYAEPKNTEYMQKSDKKQKKFTHNDGEGHNYGEGHVPSFWKRIKGAILGTKK</sequence>
<evidence type="ECO:0000256" key="1">
    <source>
        <dbReference type="SAM" id="MobiDB-lite"/>
    </source>
</evidence>
<dbReference type="AlphaFoldDB" id="A0A5P1FDA4"/>
<reference evidence="3" key="1">
    <citation type="journal article" date="2017" name="Nat. Commun.">
        <title>The asparagus genome sheds light on the origin and evolution of a young Y chromosome.</title>
        <authorList>
            <person name="Harkess A."/>
            <person name="Zhou J."/>
            <person name="Xu C."/>
            <person name="Bowers J.E."/>
            <person name="Van der Hulst R."/>
            <person name="Ayyampalayam S."/>
            <person name="Mercati F."/>
            <person name="Riccardi P."/>
            <person name="McKain M.R."/>
            <person name="Kakrana A."/>
            <person name="Tang H."/>
            <person name="Ray J."/>
            <person name="Groenendijk J."/>
            <person name="Arikit S."/>
            <person name="Mathioni S.M."/>
            <person name="Nakano M."/>
            <person name="Shan H."/>
            <person name="Telgmann-Rauber A."/>
            <person name="Kanno A."/>
            <person name="Yue Z."/>
            <person name="Chen H."/>
            <person name="Li W."/>
            <person name="Chen Y."/>
            <person name="Xu X."/>
            <person name="Zhang Y."/>
            <person name="Luo S."/>
            <person name="Chen H."/>
            <person name="Gao J."/>
            <person name="Mao Z."/>
            <person name="Pires J.C."/>
            <person name="Luo M."/>
            <person name="Kudrna D."/>
            <person name="Wing R.A."/>
            <person name="Meyers B.C."/>
            <person name="Yi K."/>
            <person name="Kong H."/>
            <person name="Lavrijsen P."/>
            <person name="Sunseri F."/>
            <person name="Falavigna A."/>
            <person name="Ye Y."/>
            <person name="Leebens-Mack J.H."/>
            <person name="Chen G."/>
        </authorList>
    </citation>
    <scope>NUCLEOTIDE SEQUENCE [LARGE SCALE GENOMIC DNA]</scope>
    <source>
        <strain evidence="3">cv. DH0086</strain>
    </source>
</reference>
<feature type="compositionally biased region" description="Basic and acidic residues" evidence="1">
    <location>
        <begin position="92"/>
        <end position="102"/>
    </location>
</feature>
<feature type="compositionally biased region" description="Polar residues" evidence="1">
    <location>
        <begin position="14"/>
        <end position="31"/>
    </location>
</feature>
<name>A0A5P1FDA4_ASPOF</name>